<proteinExistence type="predicted"/>
<evidence type="ECO:0000313" key="3">
    <source>
        <dbReference type="EMBL" id="KAG6454802.1"/>
    </source>
</evidence>
<sequence>MLTVCLYTLFVLASFSIIDAAPVASRKRVLDKNNNVYNINIHHNNVEGNIEVVLPDSTDNDASDDGNHVTADETENNHPYGSSYYRDDRGIRGNRYGGSSHLSSGRSLLTPRCRPSSRRP</sequence>
<feature type="region of interest" description="Disordered" evidence="1">
    <location>
        <begin position="54"/>
        <end position="120"/>
    </location>
</feature>
<reference evidence="3" key="1">
    <citation type="journal article" date="2016" name="Insect Biochem. Mol. Biol.">
        <title>Multifaceted biological insights from a draft genome sequence of the tobacco hornworm moth, Manduca sexta.</title>
        <authorList>
            <person name="Kanost M.R."/>
            <person name="Arrese E.L."/>
            <person name="Cao X."/>
            <person name="Chen Y.R."/>
            <person name="Chellapilla S."/>
            <person name="Goldsmith M.R."/>
            <person name="Grosse-Wilde E."/>
            <person name="Heckel D.G."/>
            <person name="Herndon N."/>
            <person name="Jiang H."/>
            <person name="Papanicolaou A."/>
            <person name="Qu J."/>
            <person name="Soulages J.L."/>
            <person name="Vogel H."/>
            <person name="Walters J."/>
            <person name="Waterhouse R.M."/>
            <person name="Ahn S.J."/>
            <person name="Almeida F.C."/>
            <person name="An C."/>
            <person name="Aqrawi P."/>
            <person name="Bretschneider A."/>
            <person name="Bryant W.B."/>
            <person name="Bucks S."/>
            <person name="Chao H."/>
            <person name="Chevignon G."/>
            <person name="Christen J.M."/>
            <person name="Clarke D.F."/>
            <person name="Dittmer N.T."/>
            <person name="Ferguson L.C.F."/>
            <person name="Garavelou S."/>
            <person name="Gordon K.H.J."/>
            <person name="Gunaratna R.T."/>
            <person name="Han Y."/>
            <person name="Hauser F."/>
            <person name="He Y."/>
            <person name="Heidel-Fischer H."/>
            <person name="Hirsh A."/>
            <person name="Hu Y."/>
            <person name="Jiang H."/>
            <person name="Kalra D."/>
            <person name="Klinner C."/>
            <person name="Konig C."/>
            <person name="Kovar C."/>
            <person name="Kroll A.R."/>
            <person name="Kuwar S.S."/>
            <person name="Lee S.L."/>
            <person name="Lehman R."/>
            <person name="Li K."/>
            <person name="Li Z."/>
            <person name="Liang H."/>
            <person name="Lovelace S."/>
            <person name="Lu Z."/>
            <person name="Mansfield J.H."/>
            <person name="McCulloch K.J."/>
            <person name="Mathew T."/>
            <person name="Morton B."/>
            <person name="Muzny D.M."/>
            <person name="Neunemann D."/>
            <person name="Ongeri F."/>
            <person name="Pauchet Y."/>
            <person name="Pu L.L."/>
            <person name="Pyrousis I."/>
            <person name="Rao X.J."/>
            <person name="Redding A."/>
            <person name="Roesel C."/>
            <person name="Sanchez-Gracia A."/>
            <person name="Schaack S."/>
            <person name="Shukla A."/>
            <person name="Tetreau G."/>
            <person name="Wang Y."/>
            <person name="Xiong G.H."/>
            <person name="Traut W."/>
            <person name="Walsh T.K."/>
            <person name="Worley K.C."/>
            <person name="Wu D."/>
            <person name="Wu W."/>
            <person name="Wu Y.Q."/>
            <person name="Zhang X."/>
            <person name="Zou Z."/>
            <person name="Zucker H."/>
            <person name="Briscoe A.D."/>
            <person name="Burmester T."/>
            <person name="Clem R.J."/>
            <person name="Feyereisen R."/>
            <person name="Grimmelikhuijzen C.J.P."/>
            <person name="Hamodrakas S.J."/>
            <person name="Hansson B.S."/>
            <person name="Huguet E."/>
            <person name="Jermiin L.S."/>
            <person name="Lan Q."/>
            <person name="Lehman H.K."/>
            <person name="Lorenzen M."/>
            <person name="Merzendorfer H."/>
            <person name="Michalopoulos I."/>
            <person name="Morton D.B."/>
            <person name="Muthukrishnan S."/>
            <person name="Oakeshott J.G."/>
            <person name="Palmer W."/>
            <person name="Park Y."/>
            <person name="Passarelli A.L."/>
            <person name="Rozas J."/>
            <person name="Schwartz L.M."/>
            <person name="Smith W."/>
            <person name="Southgate A."/>
            <person name="Vilcinskas A."/>
            <person name="Vogt R."/>
            <person name="Wang P."/>
            <person name="Werren J."/>
            <person name="Yu X.Q."/>
            <person name="Zhou J.J."/>
            <person name="Brown S.J."/>
            <person name="Scherer S.E."/>
            <person name="Richards S."/>
            <person name="Blissard G.W."/>
        </authorList>
    </citation>
    <scope>NUCLEOTIDE SEQUENCE</scope>
</reference>
<keyword evidence="2" id="KW-0732">Signal</keyword>
<protein>
    <submittedName>
        <fullName evidence="3">Uncharacterized protein</fullName>
    </submittedName>
</protein>
<evidence type="ECO:0000313" key="4">
    <source>
        <dbReference type="Proteomes" id="UP000791440"/>
    </source>
</evidence>
<comment type="caution">
    <text evidence="3">The sequence shown here is derived from an EMBL/GenBank/DDBJ whole genome shotgun (WGS) entry which is preliminary data.</text>
</comment>
<dbReference type="EMBL" id="JH668475">
    <property type="protein sequence ID" value="KAG6454802.1"/>
    <property type="molecule type" value="Genomic_DNA"/>
</dbReference>
<accession>A0A921ZDG9</accession>
<evidence type="ECO:0000256" key="1">
    <source>
        <dbReference type="SAM" id="MobiDB-lite"/>
    </source>
</evidence>
<reference evidence="3" key="2">
    <citation type="submission" date="2020-12" db="EMBL/GenBank/DDBJ databases">
        <authorList>
            <person name="Kanost M."/>
        </authorList>
    </citation>
    <scope>NUCLEOTIDE SEQUENCE</scope>
</reference>
<evidence type="ECO:0000256" key="2">
    <source>
        <dbReference type="SAM" id="SignalP"/>
    </source>
</evidence>
<feature type="compositionally biased region" description="Low complexity" evidence="1">
    <location>
        <begin position="97"/>
        <end position="109"/>
    </location>
</feature>
<name>A0A921ZDG9_MANSE</name>
<dbReference type="Proteomes" id="UP000791440">
    <property type="component" value="Unassembled WGS sequence"/>
</dbReference>
<feature type="signal peptide" evidence="2">
    <location>
        <begin position="1"/>
        <end position="20"/>
    </location>
</feature>
<keyword evidence="4" id="KW-1185">Reference proteome</keyword>
<organism evidence="3 4">
    <name type="scientific">Manduca sexta</name>
    <name type="common">Tobacco hawkmoth</name>
    <name type="synonym">Tobacco hornworm</name>
    <dbReference type="NCBI Taxonomy" id="7130"/>
    <lineage>
        <taxon>Eukaryota</taxon>
        <taxon>Metazoa</taxon>
        <taxon>Ecdysozoa</taxon>
        <taxon>Arthropoda</taxon>
        <taxon>Hexapoda</taxon>
        <taxon>Insecta</taxon>
        <taxon>Pterygota</taxon>
        <taxon>Neoptera</taxon>
        <taxon>Endopterygota</taxon>
        <taxon>Lepidoptera</taxon>
        <taxon>Glossata</taxon>
        <taxon>Ditrysia</taxon>
        <taxon>Bombycoidea</taxon>
        <taxon>Sphingidae</taxon>
        <taxon>Sphinginae</taxon>
        <taxon>Sphingini</taxon>
        <taxon>Manduca</taxon>
    </lineage>
</organism>
<gene>
    <name evidence="3" type="ORF">O3G_MSEX008866</name>
</gene>
<feature type="chain" id="PRO_5037781904" evidence="2">
    <location>
        <begin position="21"/>
        <end position="120"/>
    </location>
</feature>
<dbReference type="AlphaFoldDB" id="A0A921ZDG9"/>